<dbReference type="Proteomes" id="UP000188181">
    <property type="component" value="Chromosome"/>
</dbReference>
<keyword evidence="1" id="KW-1133">Transmembrane helix</keyword>
<feature type="transmembrane region" description="Helical" evidence="1">
    <location>
        <begin position="15"/>
        <end position="35"/>
    </location>
</feature>
<gene>
    <name evidence="3" type="ORF">SMSP2_02037</name>
</gene>
<protein>
    <recommendedName>
        <fullName evidence="2">DUF4190 domain-containing protein</fullName>
    </recommendedName>
</protein>
<proteinExistence type="predicted"/>
<dbReference type="OrthoDB" id="1358231at2"/>
<accession>A0A1Q2MG54</accession>
<organism evidence="3 4">
    <name type="scientific">Limihaloglobus sulfuriphilus</name>
    <dbReference type="NCBI Taxonomy" id="1851148"/>
    <lineage>
        <taxon>Bacteria</taxon>
        <taxon>Pseudomonadati</taxon>
        <taxon>Planctomycetota</taxon>
        <taxon>Phycisphaerae</taxon>
        <taxon>Sedimentisphaerales</taxon>
        <taxon>Sedimentisphaeraceae</taxon>
        <taxon>Limihaloglobus</taxon>
    </lineage>
</organism>
<dbReference type="AlphaFoldDB" id="A0A1Q2MG54"/>
<keyword evidence="4" id="KW-1185">Reference proteome</keyword>
<evidence type="ECO:0000313" key="3">
    <source>
        <dbReference type="EMBL" id="AQQ71660.1"/>
    </source>
</evidence>
<evidence type="ECO:0000313" key="4">
    <source>
        <dbReference type="Proteomes" id="UP000188181"/>
    </source>
</evidence>
<dbReference type="Pfam" id="PF13828">
    <property type="entry name" value="DUF4190"/>
    <property type="match status" value="1"/>
</dbReference>
<feature type="transmembrane region" description="Helical" evidence="1">
    <location>
        <begin position="41"/>
        <end position="58"/>
    </location>
</feature>
<feature type="transmembrane region" description="Helical" evidence="1">
    <location>
        <begin position="70"/>
        <end position="97"/>
    </location>
</feature>
<keyword evidence="1" id="KW-0812">Transmembrane</keyword>
<evidence type="ECO:0000259" key="2">
    <source>
        <dbReference type="Pfam" id="PF13828"/>
    </source>
</evidence>
<dbReference type="EMBL" id="CP019646">
    <property type="protein sequence ID" value="AQQ71660.1"/>
    <property type="molecule type" value="Genomic_DNA"/>
</dbReference>
<dbReference type="RefSeq" id="WP_146683821.1">
    <property type="nucleotide sequence ID" value="NZ_CP019646.1"/>
</dbReference>
<name>A0A1Q2MG54_9BACT</name>
<dbReference type="KEGG" id="pbas:SMSP2_02037"/>
<feature type="domain" description="DUF4190" evidence="2">
    <location>
        <begin position="18"/>
        <end position="87"/>
    </location>
</feature>
<sequence length="213" mass="23949">MESIELEPKPQKNTLKLSIISMILGVLSLVFFVLFIPFLDFLLAISGLIAGIIALRKIKKSAGIFAGRGFAIAGIVTSSISFLRFILFIVFMFLVAFPSGLKDRDPQSIIEDGRLAQLPESAFGVKAEGWSSMFTGDDYMMFKADPEDIEKFIADSPSLKGIEPELFSPEKQYMPYPEKDDFETDQEFLEHCKHSYYHIGGHLPYRWSFAAVV</sequence>
<keyword evidence="1" id="KW-0472">Membrane</keyword>
<dbReference type="InterPro" id="IPR025241">
    <property type="entry name" value="DUF4190"/>
</dbReference>
<evidence type="ECO:0000256" key="1">
    <source>
        <dbReference type="SAM" id="Phobius"/>
    </source>
</evidence>
<reference evidence="4" key="1">
    <citation type="submission" date="2017-02" db="EMBL/GenBank/DDBJ databases">
        <title>Comparative genomics and description of representatives of a novel lineage of planctomycetes thriving in anoxic sediments.</title>
        <authorList>
            <person name="Spring S."/>
            <person name="Bunk B."/>
            <person name="Sproer C."/>
        </authorList>
    </citation>
    <scope>NUCLEOTIDE SEQUENCE [LARGE SCALE GENOMIC DNA]</scope>
    <source>
        <strain evidence="4">SM-Chi-D1</strain>
    </source>
</reference>